<dbReference type="RefSeq" id="XP_018069360.1">
    <property type="nucleotide sequence ID" value="XM_018220082.1"/>
</dbReference>
<organism evidence="1 2">
    <name type="scientific">Mollisia scopiformis</name>
    <name type="common">Conifer needle endophyte fungus</name>
    <name type="synonym">Phialocephala scopiformis</name>
    <dbReference type="NCBI Taxonomy" id="149040"/>
    <lineage>
        <taxon>Eukaryota</taxon>
        <taxon>Fungi</taxon>
        <taxon>Dikarya</taxon>
        <taxon>Ascomycota</taxon>
        <taxon>Pezizomycotina</taxon>
        <taxon>Leotiomycetes</taxon>
        <taxon>Helotiales</taxon>
        <taxon>Mollisiaceae</taxon>
        <taxon>Mollisia</taxon>
    </lineage>
</organism>
<dbReference type="KEGG" id="psco:LY89DRAFT_736065"/>
<protein>
    <submittedName>
        <fullName evidence="1">Uncharacterized protein</fullName>
    </submittedName>
</protein>
<keyword evidence="2" id="KW-1185">Reference proteome</keyword>
<evidence type="ECO:0000313" key="1">
    <source>
        <dbReference type="EMBL" id="KUJ15005.1"/>
    </source>
</evidence>
<name>A0A194X4A2_MOLSC</name>
<dbReference type="AlphaFoldDB" id="A0A194X4A2"/>
<dbReference type="EMBL" id="KQ947419">
    <property type="protein sequence ID" value="KUJ15005.1"/>
    <property type="molecule type" value="Genomic_DNA"/>
</dbReference>
<dbReference type="Proteomes" id="UP000070700">
    <property type="component" value="Unassembled WGS sequence"/>
</dbReference>
<dbReference type="InParanoid" id="A0A194X4A2"/>
<proteinExistence type="predicted"/>
<dbReference type="GeneID" id="28829808"/>
<reference evidence="1 2" key="1">
    <citation type="submission" date="2015-10" db="EMBL/GenBank/DDBJ databases">
        <title>Full genome of DAOMC 229536 Phialocephala scopiformis, a fungal endophyte of spruce producing the potent anti-insectan compound rugulosin.</title>
        <authorList>
            <consortium name="DOE Joint Genome Institute"/>
            <person name="Walker A.K."/>
            <person name="Frasz S.L."/>
            <person name="Seifert K.A."/>
            <person name="Miller J.D."/>
            <person name="Mondo S.J."/>
            <person name="Labutti K."/>
            <person name="Lipzen A."/>
            <person name="Dockter R."/>
            <person name="Kennedy M."/>
            <person name="Grigoriev I.V."/>
            <person name="Spatafora J.W."/>
        </authorList>
    </citation>
    <scope>NUCLEOTIDE SEQUENCE [LARGE SCALE GENOMIC DNA]</scope>
    <source>
        <strain evidence="1 2">CBS 120377</strain>
    </source>
</reference>
<dbReference type="OrthoDB" id="3562104at2759"/>
<gene>
    <name evidence="1" type="ORF">LY89DRAFT_736065</name>
</gene>
<evidence type="ECO:0000313" key="2">
    <source>
        <dbReference type="Proteomes" id="UP000070700"/>
    </source>
</evidence>
<accession>A0A194X4A2</accession>
<sequence>MSFPVGEIGIVITIAKLLYKLQQDYASAPDEATNLSNELEHLQHCIAPLQKSPPQSAIDRKRLETVLKPVLNLLEQINEVCDRYSDLKSGRRIWDRATFPKTKVHALQKQIHSQFTGLTVFNMGLQNKTLAKISDILEEIGGVLSQRFANNENGWELVVAELERRGLRLSKEAAATCKEPIKQHLEALSEVEQAESQLMVYENTTIGPDDAVDEDIAVGPPTPAHLSSLVCPGAAALQSGKQDVIKQSKNHLLQHFGASKYEIICRHCSFHGFQDEPLKSKDKPYNTPLFFAPRQEALKPSSVEYYFEVHRRNRSEHDGIWYHTIFFWKCHIKAREPLLHISARYQCVFCPLANAYSNTYSRDSLLEHIRKHHVQTPPPRELREKFNVWIDDKNALFLKDEGRMQEQPFDIMIPKAYGRTDYLKAERAKHQADIVEAANAQSRARTKQTSDANIREQVKELHWVAVRK</sequence>